<sequence>MLLLGYSLGCVSMWRMVYSSDPTISKQNSSKHMLFSTYKSLAVYISGGLVVTVFSPGLKICLLQINIPPLLPEFGCSIS</sequence>
<accession>A0A224XSY5</accession>
<dbReference type="EMBL" id="GFTR01000780">
    <property type="protein sequence ID" value="JAW15646.1"/>
    <property type="molecule type" value="Transcribed_RNA"/>
</dbReference>
<proteinExistence type="predicted"/>
<protein>
    <submittedName>
        <fullName evidence="1">Putative secreted protein</fullName>
    </submittedName>
</protein>
<organism evidence="1">
    <name type="scientific">Panstrongylus lignarius</name>
    <dbReference type="NCBI Taxonomy" id="156445"/>
    <lineage>
        <taxon>Eukaryota</taxon>
        <taxon>Metazoa</taxon>
        <taxon>Ecdysozoa</taxon>
        <taxon>Arthropoda</taxon>
        <taxon>Hexapoda</taxon>
        <taxon>Insecta</taxon>
        <taxon>Pterygota</taxon>
        <taxon>Neoptera</taxon>
        <taxon>Paraneoptera</taxon>
        <taxon>Hemiptera</taxon>
        <taxon>Heteroptera</taxon>
        <taxon>Panheteroptera</taxon>
        <taxon>Cimicomorpha</taxon>
        <taxon>Reduviidae</taxon>
        <taxon>Triatominae</taxon>
        <taxon>Panstrongylus</taxon>
    </lineage>
</organism>
<evidence type="ECO:0000313" key="1">
    <source>
        <dbReference type="EMBL" id="JAW15646.1"/>
    </source>
</evidence>
<name>A0A224XSY5_9HEMI</name>
<reference evidence="1" key="1">
    <citation type="journal article" date="2018" name="PLoS Negl. Trop. Dis.">
        <title>An insight into the salivary gland and fat body transcriptome of Panstrongylus lignarius (Hemiptera: Heteroptera), the main vector of Chagas disease in Peru.</title>
        <authorList>
            <person name="Nevoa J.C."/>
            <person name="Mendes M.T."/>
            <person name="da Silva M.V."/>
            <person name="Soares S.C."/>
            <person name="Oliveira C.J.F."/>
            <person name="Ribeiro J.M.C."/>
        </authorList>
    </citation>
    <scope>NUCLEOTIDE SEQUENCE</scope>
</reference>
<dbReference type="AlphaFoldDB" id="A0A224XSY5"/>